<protein>
    <submittedName>
        <fullName evidence="1">Uncharacterized protein</fullName>
    </submittedName>
</protein>
<reference evidence="1" key="1">
    <citation type="submission" date="2018-02" db="EMBL/GenBank/DDBJ databases">
        <title>Rhizophora mucronata_Transcriptome.</title>
        <authorList>
            <person name="Meera S.P."/>
            <person name="Sreeshan A."/>
            <person name="Augustine A."/>
        </authorList>
    </citation>
    <scope>NUCLEOTIDE SEQUENCE</scope>
    <source>
        <tissue evidence="1">Leaf</tissue>
    </source>
</reference>
<organism evidence="1">
    <name type="scientific">Rhizophora mucronata</name>
    <name type="common">Asiatic mangrove</name>
    <dbReference type="NCBI Taxonomy" id="61149"/>
    <lineage>
        <taxon>Eukaryota</taxon>
        <taxon>Viridiplantae</taxon>
        <taxon>Streptophyta</taxon>
        <taxon>Embryophyta</taxon>
        <taxon>Tracheophyta</taxon>
        <taxon>Spermatophyta</taxon>
        <taxon>Magnoliopsida</taxon>
        <taxon>eudicotyledons</taxon>
        <taxon>Gunneridae</taxon>
        <taxon>Pentapetalae</taxon>
        <taxon>rosids</taxon>
        <taxon>fabids</taxon>
        <taxon>Malpighiales</taxon>
        <taxon>Rhizophoraceae</taxon>
        <taxon>Rhizophora</taxon>
    </lineage>
</organism>
<proteinExistence type="predicted"/>
<accession>A0A2P2IYK6</accession>
<evidence type="ECO:0000313" key="1">
    <source>
        <dbReference type="EMBL" id="MBW86292.1"/>
    </source>
</evidence>
<name>A0A2P2IYK6_RHIMU</name>
<dbReference type="EMBL" id="GGEC01005809">
    <property type="protein sequence ID" value="MBW86292.1"/>
    <property type="molecule type" value="Transcribed_RNA"/>
</dbReference>
<dbReference type="AlphaFoldDB" id="A0A2P2IYK6"/>
<sequence length="22" mass="2548">MKGKFGVDPLMLLFSFFRTVLT</sequence>